<dbReference type="RefSeq" id="XP_007316580.1">
    <property type="nucleotide sequence ID" value="XM_007316518.1"/>
</dbReference>
<dbReference type="GeneID" id="18814654"/>
<dbReference type="Proteomes" id="UP000008064">
    <property type="component" value="Unassembled WGS sequence"/>
</dbReference>
<dbReference type="OrthoDB" id="2691210at2759"/>
<dbReference type="HOGENOM" id="CLU_2400336_0_0_1"/>
<organism>
    <name type="scientific">Serpula lacrymans var. lacrymans (strain S7.9)</name>
    <name type="common">Dry rot fungus</name>
    <dbReference type="NCBI Taxonomy" id="578457"/>
    <lineage>
        <taxon>Eukaryota</taxon>
        <taxon>Fungi</taxon>
        <taxon>Dikarya</taxon>
        <taxon>Basidiomycota</taxon>
        <taxon>Agaricomycotina</taxon>
        <taxon>Agaricomycetes</taxon>
        <taxon>Agaricomycetidae</taxon>
        <taxon>Boletales</taxon>
        <taxon>Coniophorineae</taxon>
        <taxon>Serpulaceae</taxon>
        <taxon>Serpula</taxon>
    </lineage>
</organism>
<accession>F8NS98</accession>
<proteinExistence type="predicted"/>
<keyword evidence="1" id="KW-0732">Signal</keyword>
<dbReference type="AlphaFoldDB" id="F8NS98"/>
<name>F8NS98_SERL9</name>
<dbReference type="EMBL" id="GL945432">
    <property type="protein sequence ID" value="EGO26407.1"/>
    <property type="molecule type" value="Genomic_DNA"/>
</dbReference>
<sequence>MYSTQSTSISRRVITVWILLFALTALAMASPAPIPEPVAEPAPAPIEPALAQVIGSNMNLSCQHGCPAAASANQLESANGASSSRASTFSLMGAIVLTGGLLTAL</sequence>
<feature type="signal peptide" evidence="1">
    <location>
        <begin position="1"/>
        <end position="29"/>
    </location>
</feature>
<evidence type="ECO:0000256" key="1">
    <source>
        <dbReference type="SAM" id="SignalP"/>
    </source>
</evidence>
<protein>
    <submittedName>
        <fullName evidence="2">Uncharacterized protein</fullName>
    </submittedName>
</protein>
<dbReference type="KEGG" id="sla:SERLADRAFT_436223"/>
<evidence type="ECO:0000313" key="2">
    <source>
        <dbReference type="EMBL" id="EGO26407.1"/>
    </source>
</evidence>
<feature type="chain" id="PRO_5003381603" evidence="1">
    <location>
        <begin position="30"/>
        <end position="105"/>
    </location>
</feature>
<gene>
    <name evidence="2" type="ORF">SERLADRAFT_436223</name>
</gene>
<reference evidence="2" key="1">
    <citation type="submission" date="2011-04" db="EMBL/GenBank/DDBJ databases">
        <title>Evolution of plant cell wall degrading machinery underlies the functional diversity of forest fungi.</title>
        <authorList>
            <consortium name="US DOE Joint Genome Institute (JGI-PGF)"/>
            <person name="Eastwood D.C."/>
            <person name="Floudas D."/>
            <person name="Binder M."/>
            <person name="Majcherczyk A."/>
            <person name="Schneider P."/>
            <person name="Aerts A."/>
            <person name="Asiegbu F.O."/>
            <person name="Baker S.E."/>
            <person name="Barry K."/>
            <person name="Bendiksby M."/>
            <person name="Blumentritt M."/>
            <person name="Coutinho P.M."/>
            <person name="Cullen D."/>
            <person name="Cullen D."/>
            <person name="Gathman A."/>
            <person name="Goodell B."/>
            <person name="Henrissat B."/>
            <person name="Ihrmark K."/>
            <person name="Kauserud H."/>
            <person name="Kohler A."/>
            <person name="LaButti K."/>
            <person name="Lapidus A."/>
            <person name="Lavin J.L."/>
            <person name="Lee Y.-H."/>
            <person name="Lindquist E."/>
            <person name="Lilly W."/>
            <person name="Lucas S."/>
            <person name="Morin E."/>
            <person name="Murat C."/>
            <person name="Oguiza J.A."/>
            <person name="Park J."/>
            <person name="Pisabarro A.G."/>
            <person name="Riley R."/>
            <person name="Rosling A."/>
            <person name="Salamov A."/>
            <person name="Schmidt O."/>
            <person name="Schmutz J."/>
            <person name="Skrede I."/>
            <person name="Stenlid J."/>
            <person name="Wiebenga A."/>
            <person name="Xie X."/>
            <person name="Kues U."/>
            <person name="Hibbett D.S."/>
            <person name="Hoffmeister D."/>
            <person name="Hogberg N."/>
            <person name="Martin F."/>
            <person name="Grigoriev I.V."/>
            <person name="Watkinson S.C."/>
        </authorList>
    </citation>
    <scope>NUCLEOTIDE SEQUENCE</scope>
    <source>
        <strain evidence="2">S7.9</strain>
    </source>
</reference>